<accession>A0A3P7P3I0</accession>
<dbReference type="PROSITE" id="PS50235">
    <property type="entry name" value="USP_3"/>
    <property type="match status" value="1"/>
</dbReference>
<sequence length="130" mass="14699">MGPFLDVSLDVAQRDSTSLAACSSSYFQPEAINGLLFFSQCEVGRSDVKKFSLLHLPNVLYFYLKRCHHDTKITNSNNFRVEFDCTPFVAQFLISKSSWQDRFCLYAGLIRSGQTNFGQYIACIRFGPGS</sequence>
<dbReference type="AlphaFoldDB" id="A0A3P7P3I0"/>
<dbReference type="GO" id="GO:0016579">
    <property type="term" value="P:protein deubiquitination"/>
    <property type="evidence" value="ECO:0007669"/>
    <property type="project" value="InterPro"/>
</dbReference>
<dbReference type="SUPFAM" id="SSF54001">
    <property type="entry name" value="Cysteine proteinases"/>
    <property type="match status" value="1"/>
</dbReference>
<protein>
    <recommendedName>
        <fullName evidence="1">USP domain-containing protein</fullName>
    </recommendedName>
</protein>
<organism evidence="2 3">
    <name type="scientific">Dibothriocephalus latus</name>
    <name type="common">Fish tapeworm</name>
    <name type="synonym">Diphyllobothrium latum</name>
    <dbReference type="NCBI Taxonomy" id="60516"/>
    <lineage>
        <taxon>Eukaryota</taxon>
        <taxon>Metazoa</taxon>
        <taxon>Spiralia</taxon>
        <taxon>Lophotrochozoa</taxon>
        <taxon>Platyhelminthes</taxon>
        <taxon>Cestoda</taxon>
        <taxon>Eucestoda</taxon>
        <taxon>Diphyllobothriidea</taxon>
        <taxon>Diphyllobothriidae</taxon>
        <taxon>Dibothriocephalus</taxon>
    </lineage>
</organism>
<evidence type="ECO:0000313" key="2">
    <source>
        <dbReference type="EMBL" id="VDN12546.1"/>
    </source>
</evidence>
<dbReference type="InterPro" id="IPR050164">
    <property type="entry name" value="Peptidase_C19"/>
</dbReference>
<dbReference type="PANTHER" id="PTHR24006">
    <property type="entry name" value="UBIQUITIN CARBOXYL-TERMINAL HYDROLASE"/>
    <property type="match status" value="1"/>
</dbReference>
<dbReference type="GO" id="GO:0005829">
    <property type="term" value="C:cytosol"/>
    <property type="evidence" value="ECO:0007669"/>
    <property type="project" value="TreeGrafter"/>
</dbReference>
<dbReference type="Pfam" id="PF00443">
    <property type="entry name" value="UCH"/>
    <property type="match status" value="1"/>
</dbReference>
<dbReference type="InterPro" id="IPR001394">
    <property type="entry name" value="Peptidase_C19_UCH"/>
</dbReference>
<dbReference type="GO" id="GO:0005634">
    <property type="term" value="C:nucleus"/>
    <property type="evidence" value="ECO:0007669"/>
    <property type="project" value="TreeGrafter"/>
</dbReference>
<feature type="domain" description="USP" evidence="1">
    <location>
        <begin position="1"/>
        <end position="130"/>
    </location>
</feature>
<dbReference type="Gene3D" id="3.90.70.10">
    <property type="entry name" value="Cysteine proteinases"/>
    <property type="match status" value="1"/>
</dbReference>
<reference evidence="2 3" key="1">
    <citation type="submission" date="2018-11" db="EMBL/GenBank/DDBJ databases">
        <authorList>
            <consortium name="Pathogen Informatics"/>
        </authorList>
    </citation>
    <scope>NUCLEOTIDE SEQUENCE [LARGE SCALE GENOMIC DNA]</scope>
</reference>
<dbReference type="GO" id="GO:0004843">
    <property type="term" value="F:cysteine-type deubiquitinase activity"/>
    <property type="evidence" value="ECO:0007669"/>
    <property type="project" value="InterPro"/>
</dbReference>
<name>A0A3P7P3I0_DIBLA</name>
<dbReference type="InterPro" id="IPR038765">
    <property type="entry name" value="Papain-like_cys_pep_sf"/>
</dbReference>
<evidence type="ECO:0000259" key="1">
    <source>
        <dbReference type="PROSITE" id="PS50235"/>
    </source>
</evidence>
<dbReference type="EMBL" id="UYRU01054153">
    <property type="protein sequence ID" value="VDN12546.1"/>
    <property type="molecule type" value="Genomic_DNA"/>
</dbReference>
<evidence type="ECO:0000313" key="3">
    <source>
        <dbReference type="Proteomes" id="UP000281553"/>
    </source>
</evidence>
<gene>
    <name evidence="2" type="ORF">DILT_LOCUS8377</name>
</gene>
<proteinExistence type="predicted"/>
<dbReference type="InterPro" id="IPR028889">
    <property type="entry name" value="USP"/>
</dbReference>
<dbReference type="OrthoDB" id="47475at2759"/>
<dbReference type="Proteomes" id="UP000281553">
    <property type="component" value="Unassembled WGS sequence"/>
</dbReference>
<keyword evidence="3" id="KW-1185">Reference proteome</keyword>